<dbReference type="Pfam" id="PF00089">
    <property type="entry name" value="Trypsin"/>
    <property type="match status" value="1"/>
</dbReference>
<dbReference type="InterPro" id="IPR001314">
    <property type="entry name" value="Peptidase_S1A"/>
</dbReference>
<dbReference type="PRINTS" id="PR00722">
    <property type="entry name" value="CHYMOTRYPSIN"/>
</dbReference>
<dbReference type="RefSeq" id="WP_214507557.1">
    <property type="nucleotide sequence ID" value="NZ_JAHEPS010000004.1"/>
</dbReference>
<name>A0ABS5V4H2_9GAMM</name>
<comment type="caution">
    <text evidence="4">The sequence shown here is derived from an EMBL/GenBank/DDBJ whole genome shotgun (WGS) entry which is preliminary data.</text>
</comment>
<organism evidence="4 5">
    <name type="scientific">Shewanella jiangmenensis</name>
    <dbReference type="NCBI Taxonomy" id="2837387"/>
    <lineage>
        <taxon>Bacteria</taxon>
        <taxon>Pseudomonadati</taxon>
        <taxon>Pseudomonadota</taxon>
        <taxon>Gammaproteobacteria</taxon>
        <taxon>Alteromonadales</taxon>
        <taxon>Shewanellaceae</taxon>
        <taxon>Shewanella</taxon>
    </lineage>
</organism>
<keyword evidence="5" id="KW-1185">Reference proteome</keyword>
<evidence type="ECO:0000256" key="1">
    <source>
        <dbReference type="ARBA" id="ARBA00023157"/>
    </source>
</evidence>
<evidence type="ECO:0000313" key="4">
    <source>
        <dbReference type="EMBL" id="MBT1445364.1"/>
    </source>
</evidence>
<keyword evidence="2" id="KW-0732">Signal</keyword>
<dbReference type="Gene3D" id="2.40.10.10">
    <property type="entry name" value="Trypsin-like serine proteases"/>
    <property type="match status" value="1"/>
</dbReference>
<reference evidence="4 5" key="1">
    <citation type="submission" date="2021-05" db="EMBL/GenBank/DDBJ databases">
        <title>Shewanella sp. JM162201.</title>
        <authorList>
            <person name="Xu S."/>
            <person name="Li A."/>
        </authorList>
    </citation>
    <scope>NUCLEOTIDE SEQUENCE [LARGE SCALE GENOMIC DNA]</scope>
    <source>
        <strain evidence="4 5">JM162201</strain>
    </source>
</reference>
<sequence>MRISQCFLVMMMSFPAAAIVIRHDVGAKQYLAEPADFAPLATLYTDGAHGTLIKPDWVVTAAHATFCINPGSYIRLNNELHQVEGVFIHQDYQPGKSHDIALIKLVTPINNVKPAEIYTEADELGKITWFIGAGGTGNGLTGQTIDNRMNAGVLRKAQNSITQADGPLLTFHFDSHDAALPLEGVSGGGDSGGPAYITRSGTHYLLGISSRVAGGNIGKYGVTEVYSRVSFFRPWIEAITTGRDAVKQAISRSTLERLPAGLTPQTLPKVCAEIGLKPKTM</sequence>
<feature type="chain" id="PRO_5046739362" evidence="2">
    <location>
        <begin position="19"/>
        <end position="281"/>
    </location>
</feature>
<dbReference type="InterPro" id="IPR043504">
    <property type="entry name" value="Peptidase_S1_PA_chymotrypsin"/>
</dbReference>
<dbReference type="PROSITE" id="PS50240">
    <property type="entry name" value="TRYPSIN_DOM"/>
    <property type="match status" value="1"/>
</dbReference>
<protein>
    <submittedName>
        <fullName evidence="4">Trypsin-like serine protease</fullName>
        <ecNumber evidence="4">3.4.21.-</ecNumber>
    </submittedName>
</protein>
<dbReference type="SMART" id="SM00020">
    <property type="entry name" value="Tryp_SPc"/>
    <property type="match status" value="1"/>
</dbReference>
<dbReference type="EC" id="3.4.21.-" evidence="4"/>
<dbReference type="GO" id="GO:0016787">
    <property type="term" value="F:hydrolase activity"/>
    <property type="evidence" value="ECO:0007669"/>
    <property type="project" value="UniProtKB-KW"/>
</dbReference>
<feature type="signal peptide" evidence="2">
    <location>
        <begin position="1"/>
        <end position="18"/>
    </location>
</feature>
<evidence type="ECO:0000259" key="3">
    <source>
        <dbReference type="PROSITE" id="PS50240"/>
    </source>
</evidence>
<evidence type="ECO:0000313" key="5">
    <source>
        <dbReference type="Proteomes" id="UP001195903"/>
    </source>
</evidence>
<dbReference type="PANTHER" id="PTHR24250">
    <property type="entry name" value="CHYMOTRYPSIN-RELATED"/>
    <property type="match status" value="1"/>
</dbReference>
<accession>A0ABS5V4H2</accession>
<keyword evidence="1" id="KW-1015">Disulfide bond</keyword>
<feature type="domain" description="Peptidase S1" evidence="3">
    <location>
        <begin position="24"/>
        <end position="241"/>
    </location>
</feature>
<dbReference type="Proteomes" id="UP001195903">
    <property type="component" value="Unassembled WGS sequence"/>
</dbReference>
<dbReference type="InterPro" id="IPR009003">
    <property type="entry name" value="Peptidase_S1_PA"/>
</dbReference>
<dbReference type="PANTHER" id="PTHR24250:SF50">
    <property type="entry name" value="PEPTIDASE S1 DOMAIN-CONTAINING PROTEIN"/>
    <property type="match status" value="1"/>
</dbReference>
<gene>
    <name evidence="4" type="ORF">KJI95_12615</name>
</gene>
<dbReference type="InterPro" id="IPR001254">
    <property type="entry name" value="Trypsin_dom"/>
</dbReference>
<dbReference type="SUPFAM" id="SSF50494">
    <property type="entry name" value="Trypsin-like serine proteases"/>
    <property type="match status" value="1"/>
</dbReference>
<keyword evidence="4" id="KW-0378">Hydrolase</keyword>
<dbReference type="EMBL" id="JAHEPS010000004">
    <property type="protein sequence ID" value="MBT1445364.1"/>
    <property type="molecule type" value="Genomic_DNA"/>
</dbReference>
<proteinExistence type="predicted"/>
<evidence type="ECO:0000256" key="2">
    <source>
        <dbReference type="SAM" id="SignalP"/>
    </source>
</evidence>